<evidence type="ECO:0000256" key="5">
    <source>
        <dbReference type="ARBA" id="ARBA00022618"/>
    </source>
</evidence>
<dbReference type="AlphaFoldDB" id="A0AB33YZ70"/>
<dbReference type="Pfam" id="PF02899">
    <property type="entry name" value="Phage_int_SAM_1"/>
    <property type="match status" value="1"/>
</dbReference>
<proteinExistence type="inferred from homology"/>
<dbReference type="GO" id="GO:0009037">
    <property type="term" value="F:tyrosine-based site-specific recombinase activity"/>
    <property type="evidence" value="ECO:0007669"/>
    <property type="project" value="UniProtKB-UniRule"/>
</dbReference>
<dbReference type="InterPro" id="IPR050090">
    <property type="entry name" value="Tyrosine_recombinase_XerCD"/>
</dbReference>
<reference evidence="14 15" key="1">
    <citation type="journal article" date="2013" name="Genome Announc.">
        <title>Genome Sequence of the Pyrene- and Fluoranthene-Degrading Bacterium Cycloclasticus sp. Strain PY97M.</title>
        <authorList>
            <person name="Cui Z."/>
            <person name="Xu G."/>
            <person name="Li Q."/>
            <person name="Gao W."/>
            <person name="Zheng L."/>
        </authorList>
    </citation>
    <scope>NUCLEOTIDE SEQUENCE [LARGE SCALE GENOMIC DNA]</scope>
    <source>
        <strain evidence="14 15">PY97M</strain>
    </source>
</reference>
<dbReference type="InterPro" id="IPR013762">
    <property type="entry name" value="Integrase-like_cat_sf"/>
</dbReference>
<gene>
    <name evidence="11" type="primary">xerC</name>
    <name evidence="14" type="ORF">L196_10054</name>
</gene>
<evidence type="ECO:0000256" key="4">
    <source>
        <dbReference type="ARBA" id="ARBA00022490"/>
    </source>
</evidence>
<protein>
    <recommendedName>
        <fullName evidence="3 11">Tyrosine recombinase XerC</fullName>
    </recommendedName>
</protein>
<evidence type="ECO:0000259" key="12">
    <source>
        <dbReference type="PROSITE" id="PS51898"/>
    </source>
</evidence>
<dbReference type="SUPFAM" id="SSF56349">
    <property type="entry name" value="DNA breaking-rejoining enzymes"/>
    <property type="match status" value="1"/>
</dbReference>
<dbReference type="NCBIfam" id="TIGR02224">
    <property type="entry name" value="recomb_XerC"/>
    <property type="match status" value="1"/>
</dbReference>
<dbReference type="GO" id="GO:0051301">
    <property type="term" value="P:cell division"/>
    <property type="evidence" value="ECO:0007669"/>
    <property type="project" value="UniProtKB-UniRule"/>
</dbReference>
<comment type="caution">
    <text evidence="14">The sequence shown here is derived from an EMBL/GenBank/DDBJ whole genome shotgun (WGS) entry which is preliminary data.</text>
</comment>
<evidence type="ECO:0000256" key="10">
    <source>
        <dbReference type="ARBA" id="ARBA00023306"/>
    </source>
</evidence>
<dbReference type="InterPro" id="IPR004107">
    <property type="entry name" value="Integrase_SAM-like_N"/>
</dbReference>
<dbReference type="GO" id="GO:0007059">
    <property type="term" value="P:chromosome segregation"/>
    <property type="evidence" value="ECO:0007669"/>
    <property type="project" value="UniProtKB-UniRule"/>
</dbReference>
<feature type="active site" evidence="11">
    <location>
        <position position="246"/>
    </location>
</feature>
<dbReference type="HAMAP" id="MF_01808">
    <property type="entry name" value="Recomb_XerC_XerD"/>
    <property type="match status" value="1"/>
</dbReference>
<dbReference type="Gene3D" id="1.10.150.130">
    <property type="match status" value="1"/>
</dbReference>
<dbReference type="NCBIfam" id="NF040815">
    <property type="entry name" value="recomb_XerA_Arch"/>
    <property type="match status" value="1"/>
</dbReference>
<dbReference type="Pfam" id="PF00589">
    <property type="entry name" value="Phage_integrase"/>
    <property type="match status" value="1"/>
</dbReference>
<dbReference type="GO" id="GO:0006313">
    <property type="term" value="P:DNA transposition"/>
    <property type="evidence" value="ECO:0007669"/>
    <property type="project" value="UniProtKB-UniRule"/>
</dbReference>
<evidence type="ECO:0000256" key="11">
    <source>
        <dbReference type="HAMAP-Rule" id="MF_01808"/>
    </source>
</evidence>
<dbReference type="InterPro" id="IPR023009">
    <property type="entry name" value="Tyrosine_recombinase_XerC/XerD"/>
</dbReference>
<evidence type="ECO:0000256" key="9">
    <source>
        <dbReference type="ARBA" id="ARBA00023172"/>
    </source>
</evidence>
<dbReference type="GO" id="GO:0003677">
    <property type="term" value="F:DNA binding"/>
    <property type="evidence" value="ECO:0007669"/>
    <property type="project" value="UniProtKB-UniRule"/>
</dbReference>
<feature type="active site" evidence="11">
    <location>
        <position position="174"/>
    </location>
</feature>
<dbReference type="PANTHER" id="PTHR30349:SF81">
    <property type="entry name" value="TYROSINE RECOMBINASE XERC"/>
    <property type="match status" value="1"/>
</dbReference>
<organism evidence="14 15">
    <name type="scientific">Cycloclasticus pugetii</name>
    <dbReference type="NCBI Taxonomy" id="34068"/>
    <lineage>
        <taxon>Bacteria</taxon>
        <taxon>Pseudomonadati</taxon>
        <taxon>Pseudomonadota</taxon>
        <taxon>Gammaproteobacteria</taxon>
        <taxon>Thiotrichales</taxon>
        <taxon>Piscirickettsiaceae</taxon>
        <taxon>Cycloclasticus</taxon>
    </lineage>
</organism>
<comment type="similarity">
    <text evidence="2 11">Belongs to the 'phage' integrase family. XerC subfamily.</text>
</comment>
<sequence length="302" mass="34415">MEPAAVEARQQFLDALNVERRFSLNTLQAYARDLSQLVNYCDENELVSWSQLDPHHVRRFVAQRHRKGLSARSLQRELSACRSFFSYLIKTNVLLNNPASGIRAPKSAKTLPKVLDVDQINSLLEAVPNDDLEIRDVAMWELLYSSGLRVSELANIDLMDLDLSSRTVHVVNGKGGKSRLLPLGRKAVNAIRKWLAVRMDKVKTGEMALFVGKTGLRLTTRSIQSRLERWRKRQGLQGRLHPHMLRHSFASHMLESSQDLRAVQELLGHSNISTTQVYTHLDFQHLASVYDKAHPRAKPKKK</sequence>
<comment type="function">
    <text evidence="11">Site-specific tyrosine recombinase, which acts by catalyzing the cutting and rejoining of the recombining DNA molecules. The XerC-XerD complex is essential to convert dimers of the bacterial chromosome into monomers to permit their segregation at cell division. It also contributes to the segregational stability of plasmids.</text>
</comment>
<keyword evidence="5 11" id="KW-0132">Cell division</keyword>
<keyword evidence="6 11" id="KW-0159">Chromosome partition</keyword>
<keyword evidence="9 11" id="KW-0233">DNA recombination</keyword>
<evidence type="ECO:0000313" key="15">
    <source>
        <dbReference type="Proteomes" id="UP000015462"/>
    </source>
</evidence>
<dbReference type="NCBIfam" id="NF001399">
    <property type="entry name" value="PRK00283.1"/>
    <property type="match status" value="1"/>
</dbReference>
<dbReference type="Proteomes" id="UP000015462">
    <property type="component" value="Unassembled WGS sequence"/>
</dbReference>
<dbReference type="PROSITE" id="PS51900">
    <property type="entry name" value="CB"/>
    <property type="match status" value="1"/>
</dbReference>
<feature type="active site" evidence="11">
    <location>
        <position position="243"/>
    </location>
</feature>
<comment type="subunit">
    <text evidence="11">Forms a cyclic heterotetrameric complex composed of two molecules of XerC and two molecules of XerD.</text>
</comment>
<keyword evidence="4 11" id="KW-0963">Cytoplasm</keyword>
<dbReference type="InterPro" id="IPR011010">
    <property type="entry name" value="DNA_brk_join_enz"/>
</dbReference>
<feature type="active site" description="O-(3'-phospho-DNA)-tyrosine intermediate" evidence="11">
    <location>
        <position position="278"/>
    </location>
</feature>
<dbReference type="InterPro" id="IPR044068">
    <property type="entry name" value="CB"/>
</dbReference>
<keyword evidence="10 11" id="KW-0131">Cell cycle</keyword>
<evidence type="ECO:0000313" key="14">
    <source>
        <dbReference type="EMBL" id="EPD12455.1"/>
    </source>
</evidence>
<name>A0AB33YZ70_9GAMM</name>
<feature type="domain" description="Tyr recombinase" evidence="12">
    <location>
        <begin position="110"/>
        <end position="291"/>
    </location>
</feature>
<evidence type="ECO:0000256" key="3">
    <source>
        <dbReference type="ARBA" id="ARBA00015804"/>
    </source>
</evidence>
<accession>A0AB33YZ70</accession>
<dbReference type="InterPro" id="IPR002104">
    <property type="entry name" value="Integrase_catalytic"/>
</dbReference>
<evidence type="ECO:0000256" key="8">
    <source>
        <dbReference type="ARBA" id="ARBA00023125"/>
    </source>
</evidence>
<dbReference type="CDD" id="cd00798">
    <property type="entry name" value="INT_XerDC_C"/>
    <property type="match status" value="1"/>
</dbReference>
<evidence type="ECO:0000256" key="2">
    <source>
        <dbReference type="ARBA" id="ARBA00006657"/>
    </source>
</evidence>
<evidence type="ECO:0000256" key="6">
    <source>
        <dbReference type="ARBA" id="ARBA00022829"/>
    </source>
</evidence>
<keyword evidence="7 11" id="KW-0229">DNA integration</keyword>
<comment type="subcellular location">
    <subcellularLocation>
        <location evidence="1 11">Cytoplasm</location>
    </subcellularLocation>
</comment>
<dbReference type="Gene3D" id="1.10.443.10">
    <property type="entry name" value="Intergrase catalytic core"/>
    <property type="match status" value="1"/>
</dbReference>
<feature type="active site" evidence="11">
    <location>
        <position position="269"/>
    </location>
</feature>
<dbReference type="PROSITE" id="PS51898">
    <property type="entry name" value="TYR_RECOMBINASE"/>
    <property type="match status" value="1"/>
</dbReference>
<evidence type="ECO:0000259" key="13">
    <source>
        <dbReference type="PROSITE" id="PS51900"/>
    </source>
</evidence>
<dbReference type="EMBL" id="ASHL01000010">
    <property type="protein sequence ID" value="EPD12455.1"/>
    <property type="molecule type" value="Genomic_DNA"/>
</dbReference>
<dbReference type="RefSeq" id="WP_016390875.1">
    <property type="nucleotide sequence ID" value="NZ_JARGOU010000007.1"/>
</dbReference>
<feature type="active site" evidence="11">
    <location>
        <position position="149"/>
    </location>
</feature>
<evidence type="ECO:0000256" key="1">
    <source>
        <dbReference type="ARBA" id="ARBA00004496"/>
    </source>
</evidence>
<dbReference type="PANTHER" id="PTHR30349">
    <property type="entry name" value="PHAGE INTEGRASE-RELATED"/>
    <property type="match status" value="1"/>
</dbReference>
<dbReference type="InterPro" id="IPR011931">
    <property type="entry name" value="Recomb_XerC"/>
</dbReference>
<feature type="domain" description="Core-binding (CB)" evidence="13">
    <location>
        <begin position="3"/>
        <end position="89"/>
    </location>
</feature>
<keyword evidence="8 11" id="KW-0238">DNA-binding</keyword>
<evidence type="ECO:0000256" key="7">
    <source>
        <dbReference type="ARBA" id="ARBA00022908"/>
    </source>
</evidence>
<dbReference type="GO" id="GO:0005737">
    <property type="term" value="C:cytoplasm"/>
    <property type="evidence" value="ECO:0007669"/>
    <property type="project" value="UniProtKB-SubCell"/>
</dbReference>
<keyword evidence="15" id="KW-1185">Reference proteome</keyword>
<dbReference type="InterPro" id="IPR010998">
    <property type="entry name" value="Integrase_recombinase_N"/>
</dbReference>